<protein>
    <submittedName>
        <fullName evidence="2">Uncharacterized protein</fullName>
    </submittedName>
</protein>
<keyword evidence="3" id="KW-1185">Reference proteome</keyword>
<gene>
    <name evidence="2" type="ORF">JI747_003865</name>
</gene>
<accession>A0ABS7ZYM9</accession>
<keyword evidence="1" id="KW-0472">Membrane</keyword>
<feature type="transmembrane region" description="Helical" evidence="1">
    <location>
        <begin position="45"/>
        <end position="63"/>
    </location>
</feature>
<name>A0ABS7ZYM9_9FLAO</name>
<feature type="transmembrane region" description="Helical" evidence="1">
    <location>
        <begin position="83"/>
        <end position="105"/>
    </location>
</feature>
<dbReference type="Proteomes" id="UP000618240">
    <property type="component" value="Unassembled WGS sequence"/>
</dbReference>
<keyword evidence="1" id="KW-1133">Transmembrane helix</keyword>
<evidence type="ECO:0000313" key="3">
    <source>
        <dbReference type="Proteomes" id="UP000618240"/>
    </source>
</evidence>
<dbReference type="EMBL" id="JAERSE020000001">
    <property type="protein sequence ID" value="MCA6066302.1"/>
    <property type="molecule type" value="Genomic_DNA"/>
</dbReference>
<comment type="caution">
    <text evidence="2">The sequence shown here is derived from an EMBL/GenBank/DDBJ whole genome shotgun (WGS) entry which is preliminary data.</text>
</comment>
<evidence type="ECO:0000313" key="2">
    <source>
        <dbReference type="EMBL" id="MCA6066302.1"/>
    </source>
</evidence>
<organism evidence="2 3">
    <name type="scientific">Chryseobacterium tagetis</name>
    <dbReference type="NCBI Taxonomy" id="2801334"/>
    <lineage>
        <taxon>Bacteria</taxon>
        <taxon>Pseudomonadati</taxon>
        <taxon>Bacteroidota</taxon>
        <taxon>Flavobacteriia</taxon>
        <taxon>Flavobacteriales</taxon>
        <taxon>Weeksellaceae</taxon>
        <taxon>Chryseobacterium group</taxon>
        <taxon>Chryseobacterium</taxon>
    </lineage>
</organism>
<keyword evidence="1" id="KW-0812">Transmembrane</keyword>
<reference evidence="2 3" key="1">
    <citation type="submission" date="2021-09" db="EMBL/GenBank/DDBJ databases">
        <title>Genome sequencing and assembly of Chryseobacterium sp. RG1.</title>
        <authorList>
            <person name="Chhetri G."/>
        </authorList>
    </citation>
    <scope>NUCLEOTIDE SEQUENCE [LARGE SCALE GENOMIC DNA]</scope>
    <source>
        <strain evidence="2 3">RG1</strain>
    </source>
</reference>
<sequence>MTINDTRPQESRFETGKVIYLKVDPDFKRNPYFFLEGSQSKVNPILLVIWFAFFAGVVAYYYYAYTTENGGLGWRFLELFHPLLLIPTCFIVFVGLIYFFIKVFVMGNKQLKNNCN</sequence>
<proteinExistence type="predicted"/>
<evidence type="ECO:0000256" key="1">
    <source>
        <dbReference type="SAM" id="Phobius"/>
    </source>
</evidence>